<evidence type="ECO:0000256" key="8">
    <source>
        <dbReference type="ARBA" id="ARBA00022614"/>
    </source>
</evidence>
<evidence type="ECO:0000256" key="4">
    <source>
        <dbReference type="ARBA" id="ARBA00022473"/>
    </source>
</evidence>
<dbReference type="PANTHER" id="PTHR48056">
    <property type="entry name" value="LRR RECEPTOR-LIKE SERINE/THREONINE-PROTEIN KINASE-RELATED"/>
    <property type="match status" value="1"/>
</dbReference>
<dbReference type="GO" id="GO:0009409">
    <property type="term" value="P:response to cold"/>
    <property type="evidence" value="ECO:0007669"/>
    <property type="project" value="UniProtKB-ARBA"/>
</dbReference>
<dbReference type="GO" id="GO:0004674">
    <property type="term" value="F:protein serine/threonine kinase activity"/>
    <property type="evidence" value="ECO:0007669"/>
    <property type="project" value="UniProtKB-KW"/>
</dbReference>
<dbReference type="InterPro" id="IPR008271">
    <property type="entry name" value="Ser/Thr_kinase_AS"/>
</dbReference>
<dbReference type="GO" id="GO:0005524">
    <property type="term" value="F:ATP binding"/>
    <property type="evidence" value="ECO:0007669"/>
    <property type="project" value="UniProtKB-UniRule"/>
</dbReference>
<dbReference type="PROSITE" id="PS50011">
    <property type="entry name" value="PROTEIN_KINASE_DOM"/>
    <property type="match status" value="1"/>
</dbReference>
<dbReference type="GO" id="GO:0006952">
    <property type="term" value="P:defense response"/>
    <property type="evidence" value="ECO:0007669"/>
    <property type="project" value="UniProtKB-ARBA"/>
</dbReference>
<comment type="similarity">
    <text evidence="2">Belongs to the protein kinase superfamily. Ser/Thr protein kinase family.</text>
</comment>
<dbReference type="Pfam" id="PF00560">
    <property type="entry name" value="LRR_1"/>
    <property type="match status" value="9"/>
</dbReference>
<dbReference type="InterPro" id="IPR032675">
    <property type="entry name" value="LRR_dom_sf"/>
</dbReference>
<keyword evidence="19" id="KW-0325">Glycoprotein</keyword>
<dbReference type="FunFam" id="1.10.510.10:FF:000192">
    <property type="entry name" value="LRR receptor-like serine/threonine-protein kinase RPK2"/>
    <property type="match status" value="1"/>
</dbReference>
<keyword evidence="6" id="KW-0723">Serine/threonine-protein kinase</keyword>
<evidence type="ECO:0000313" key="28">
    <source>
        <dbReference type="Proteomes" id="UP001604336"/>
    </source>
</evidence>
<dbReference type="AlphaFoldDB" id="A0ABD1SX02"/>
<keyword evidence="11 25" id="KW-0732">Signal</keyword>
<dbReference type="SUPFAM" id="SSF52058">
    <property type="entry name" value="L domain-like"/>
    <property type="match status" value="1"/>
</dbReference>
<keyword evidence="16 24" id="KW-1133">Transmembrane helix</keyword>
<evidence type="ECO:0000256" key="7">
    <source>
        <dbReference type="ARBA" id="ARBA00022553"/>
    </source>
</evidence>
<evidence type="ECO:0000256" key="12">
    <source>
        <dbReference type="ARBA" id="ARBA00022737"/>
    </source>
</evidence>
<evidence type="ECO:0000256" key="5">
    <source>
        <dbReference type="ARBA" id="ARBA00022475"/>
    </source>
</evidence>
<dbReference type="FunFam" id="3.80.10.10:FF:000041">
    <property type="entry name" value="LRR receptor-like serine/threonine-protein kinase ERECTA"/>
    <property type="match status" value="2"/>
</dbReference>
<dbReference type="CDD" id="cd14066">
    <property type="entry name" value="STKc_IRAK"/>
    <property type="match status" value="1"/>
</dbReference>
<comment type="subcellular location">
    <subcellularLocation>
        <location evidence="1">Cell membrane</location>
        <topology evidence="1">Single-pass type I membrane protein</topology>
    </subcellularLocation>
</comment>
<dbReference type="GO" id="GO:0009414">
    <property type="term" value="P:response to water deprivation"/>
    <property type="evidence" value="ECO:0007669"/>
    <property type="project" value="UniProtKB-ARBA"/>
</dbReference>
<evidence type="ECO:0000256" key="16">
    <source>
        <dbReference type="ARBA" id="ARBA00022989"/>
    </source>
</evidence>
<dbReference type="InterPro" id="IPR011009">
    <property type="entry name" value="Kinase-like_dom_sf"/>
</dbReference>
<dbReference type="Gene3D" id="1.10.510.10">
    <property type="entry name" value="Transferase(Phosphotransferase) domain 1"/>
    <property type="match status" value="1"/>
</dbReference>
<keyword evidence="13 22" id="KW-0547">Nucleotide-binding</keyword>
<organism evidence="27 28">
    <name type="scientific">Abeliophyllum distichum</name>
    <dbReference type="NCBI Taxonomy" id="126358"/>
    <lineage>
        <taxon>Eukaryota</taxon>
        <taxon>Viridiplantae</taxon>
        <taxon>Streptophyta</taxon>
        <taxon>Embryophyta</taxon>
        <taxon>Tracheophyta</taxon>
        <taxon>Spermatophyta</taxon>
        <taxon>Magnoliopsida</taxon>
        <taxon>eudicotyledons</taxon>
        <taxon>Gunneridae</taxon>
        <taxon>Pentapetalae</taxon>
        <taxon>asterids</taxon>
        <taxon>lamiids</taxon>
        <taxon>Lamiales</taxon>
        <taxon>Oleaceae</taxon>
        <taxon>Forsythieae</taxon>
        <taxon>Abeliophyllum</taxon>
    </lineage>
</organism>
<dbReference type="SUPFAM" id="SSF56112">
    <property type="entry name" value="Protein kinase-like (PK-like)"/>
    <property type="match status" value="1"/>
</dbReference>
<protein>
    <recommendedName>
        <fullName evidence="3">non-specific serine/threonine protein kinase</fullName>
        <ecNumber evidence="3">2.7.11.1</ecNumber>
    </recommendedName>
</protein>
<evidence type="ECO:0000256" key="6">
    <source>
        <dbReference type="ARBA" id="ARBA00022527"/>
    </source>
</evidence>
<dbReference type="FunFam" id="3.30.200.20:FF:000260">
    <property type="entry name" value="LRR receptor-like serine/threonine-protein kinase RPK2"/>
    <property type="match status" value="1"/>
</dbReference>
<keyword evidence="9" id="KW-0808">Transferase</keyword>
<dbReference type="GO" id="GO:0005886">
    <property type="term" value="C:plasma membrane"/>
    <property type="evidence" value="ECO:0007669"/>
    <property type="project" value="UniProtKB-SubCell"/>
</dbReference>
<keyword evidence="28" id="KW-1185">Reference proteome</keyword>
<dbReference type="PROSITE" id="PS00108">
    <property type="entry name" value="PROTEIN_KINASE_ST"/>
    <property type="match status" value="1"/>
</dbReference>
<dbReference type="EMBL" id="JBFOLK010000006">
    <property type="protein sequence ID" value="KAL2504965.1"/>
    <property type="molecule type" value="Genomic_DNA"/>
</dbReference>
<keyword evidence="7" id="KW-0597">Phosphoprotein</keyword>
<dbReference type="InterPro" id="IPR017441">
    <property type="entry name" value="Protein_kinase_ATP_BS"/>
</dbReference>
<dbReference type="InterPro" id="IPR050647">
    <property type="entry name" value="Plant_LRR-RLKs"/>
</dbReference>
<comment type="caution">
    <text evidence="27">The sequence shown here is derived from an EMBL/GenBank/DDBJ whole genome shotgun (WGS) entry which is preliminary data.</text>
</comment>
<keyword evidence="14" id="KW-0418">Kinase</keyword>
<evidence type="ECO:0000256" key="14">
    <source>
        <dbReference type="ARBA" id="ARBA00022777"/>
    </source>
</evidence>
<evidence type="ECO:0000256" key="20">
    <source>
        <dbReference type="ARBA" id="ARBA00047899"/>
    </source>
</evidence>
<dbReference type="GO" id="GO:0051707">
    <property type="term" value="P:response to other organism"/>
    <property type="evidence" value="ECO:0007669"/>
    <property type="project" value="UniProtKB-ARBA"/>
</dbReference>
<dbReference type="Pfam" id="PF00069">
    <property type="entry name" value="Pkinase"/>
    <property type="match status" value="1"/>
</dbReference>
<evidence type="ECO:0000256" key="2">
    <source>
        <dbReference type="ARBA" id="ARBA00008684"/>
    </source>
</evidence>
<dbReference type="InterPro" id="IPR013210">
    <property type="entry name" value="LRR_N_plant-typ"/>
</dbReference>
<evidence type="ECO:0000256" key="17">
    <source>
        <dbReference type="ARBA" id="ARBA00023136"/>
    </source>
</evidence>
<reference evidence="28" key="1">
    <citation type="submission" date="2024-07" db="EMBL/GenBank/DDBJ databases">
        <title>Two chromosome-level genome assemblies of Korean endemic species Abeliophyllum distichum and Forsythia ovata (Oleaceae).</title>
        <authorList>
            <person name="Jang H."/>
        </authorList>
    </citation>
    <scope>NUCLEOTIDE SEQUENCE [LARGE SCALE GENOMIC DNA]</scope>
</reference>
<evidence type="ECO:0000256" key="18">
    <source>
        <dbReference type="ARBA" id="ARBA00023170"/>
    </source>
</evidence>
<dbReference type="PANTHER" id="PTHR48056:SF63">
    <property type="entry name" value="PROTEIN KINASE DOMAIN-CONTAINING PROTEIN"/>
    <property type="match status" value="1"/>
</dbReference>
<evidence type="ECO:0000256" key="24">
    <source>
        <dbReference type="SAM" id="Phobius"/>
    </source>
</evidence>
<dbReference type="Proteomes" id="UP001604336">
    <property type="component" value="Unassembled WGS sequence"/>
</dbReference>
<feature type="transmembrane region" description="Helical" evidence="24">
    <location>
        <begin position="795"/>
        <end position="817"/>
    </location>
</feature>
<keyword evidence="5" id="KW-1003">Cell membrane</keyword>
<dbReference type="EC" id="2.7.11.1" evidence="3"/>
<dbReference type="GO" id="GO:0009942">
    <property type="term" value="P:longitudinal axis specification"/>
    <property type="evidence" value="ECO:0007669"/>
    <property type="project" value="UniProtKB-ARBA"/>
</dbReference>
<comment type="catalytic activity">
    <reaction evidence="21">
        <text>L-seryl-[protein] + ATP = O-phospho-L-seryl-[protein] + ADP + H(+)</text>
        <dbReference type="Rhea" id="RHEA:17989"/>
        <dbReference type="Rhea" id="RHEA-COMP:9863"/>
        <dbReference type="Rhea" id="RHEA-COMP:11604"/>
        <dbReference type="ChEBI" id="CHEBI:15378"/>
        <dbReference type="ChEBI" id="CHEBI:29999"/>
        <dbReference type="ChEBI" id="CHEBI:30616"/>
        <dbReference type="ChEBI" id="CHEBI:83421"/>
        <dbReference type="ChEBI" id="CHEBI:456216"/>
        <dbReference type="EC" id="2.7.11.1"/>
    </reaction>
</comment>
<accession>A0ABD1SX02</accession>
<feature type="region of interest" description="Disordered" evidence="23">
    <location>
        <begin position="764"/>
        <end position="783"/>
    </location>
</feature>
<comment type="catalytic activity">
    <reaction evidence="20">
        <text>L-threonyl-[protein] + ATP = O-phospho-L-threonyl-[protein] + ADP + H(+)</text>
        <dbReference type="Rhea" id="RHEA:46608"/>
        <dbReference type="Rhea" id="RHEA-COMP:11060"/>
        <dbReference type="Rhea" id="RHEA-COMP:11605"/>
        <dbReference type="ChEBI" id="CHEBI:15378"/>
        <dbReference type="ChEBI" id="CHEBI:30013"/>
        <dbReference type="ChEBI" id="CHEBI:30616"/>
        <dbReference type="ChEBI" id="CHEBI:61977"/>
        <dbReference type="ChEBI" id="CHEBI:456216"/>
        <dbReference type="EC" id="2.7.11.1"/>
    </reaction>
</comment>
<feature type="binding site" evidence="22">
    <location>
        <position position="885"/>
    </location>
    <ligand>
        <name>ATP</name>
        <dbReference type="ChEBI" id="CHEBI:30616"/>
    </ligand>
</feature>
<dbReference type="FunFam" id="3.80.10.10:FF:000369">
    <property type="entry name" value="LRR receptor-like serine/threonine-protein kinase RPK2"/>
    <property type="match status" value="1"/>
</dbReference>
<evidence type="ECO:0000256" key="15">
    <source>
        <dbReference type="ARBA" id="ARBA00022840"/>
    </source>
</evidence>
<dbReference type="Pfam" id="PF08263">
    <property type="entry name" value="LRRNT_2"/>
    <property type="match status" value="1"/>
</dbReference>
<evidence type="ECO:0000256" key="10">
    <source>
        <dbReference type="ARBA" id="ARBA00022692"/>
    </source>
</evidence>
<evidence type="ECO:0000256" key="1">
    <source>
        <dbReference type="ARBA" id="ARBA00004251"/>
    </source>
</evidence>
<dbReference type="InterPro" id="IPR001611">
    <property type="entry name" value="Leu-rich_rpt"/>
</dbReference>
<feature type="compositionally biased region" description="Polar residues" evidence="23">
    <location>
        <begin position="770"/>
        <end position="783"/>
    </location>
</feature>
<proteinExistence type="inferred from homology"/>
<dbReference type="SUPFAM" id="SSF52047">
    <property type="entry name" value="RNI-like"/>
    <property type="match status" value="1"/>
</dbReference>
<dbReference type="InterPro" id="IPR000719">
    <property type="entry name" value="Prot_kinase_dom"/>
</dbReference>
<keyword evidence="4" id="KW-0217">Developmental protein</keyword>
<evidence type="ECO:0000256" key="9">
    <source>
        <dbReference type="ARBA" id="ARBA00022679"/>
    </source>
</evidence>
<evidence type="ECO:0000313" key="27">
    <source>
        <dbReference type="EMBL" id="KAL2504965.1"/>
    </source>
</evidence>
<gene>
    <name evidence="27" type="ORF">Adt_20586</name>
</gene>
<name>A0ABD1SX02_9LAMI</name>
<keyword evidence="15 22" id="KW-0067">ATP-binding</keyword>
<keyword evidence="12" id="KW-0677">Repeat</keyword>
<dbReference type="InterPro" id="IPR003591">
    <property type="entry name" value="Leu-rich_rpt_typical-subtyp"/>
</dbReference>
<feature type="signal peptide" evidence="25">
    <location>
        <begin position="1"/>
        <end position="36"/>
    </location>
</feature>
<dbReference type="SMART" id="SM00369">
    <property type="entry name" value="LRR_TYP"/>
    <property type="match status" value="7"/>
</dbReference>
<dbReference type="GO" id="GO:0009945">
    <property type="term" value="P:radial axis specification"/>
    <property type="evidence" value="ECO:0007669"/>
    <property type="project" value="UniProtKB-ARBA"/>
</dbReference>
<dbReference type="Gene3D" id="3.80.10.10">
    <property type="entry name" value="Ribonuclease Inhibitor"/>
    <property type="match status" value="3"/>
</dbReference>
<evidence type="ECO:0000256" key="19">
    <source>
        <dbReference type="ARBA" id="ARBA00023180"/>
    </source>
</evidence>
<feature type="domain" description="Protein kinase" evidence="26">
    <location>
        <begin position="857"/>
        <end position="1132"/>
    </location>
</feature>
<sequence length="1178" mass="128563">MGRLSFLIKWRRLHKPLKFLILLWVLFPAENDVVSGSDSDKSALLEFKDSISDPYSVLTSWNLNNPDHCSWTGVLCDSGYRVVALNITGEGNSLSCARIAQFPLYGFGIRRPCLVSNDKVKILGKLSPSITKLTELKVLSMPFNELSGDIPVEIWGMEKLEVLDLEGNLISGSLPSQFKGLKNLKVLNLGFNEIFGEMPRSLLNFTGLQILNLAGNQVNGSIPRFIGEFRDLRGLYLSFNRFGGSIPTDIGDNCGKLEHLELAGNFLTGGIPKSLGKCRGLKTLLLFSNVLEEVIPGELGQLNQLEALDVSRNNFGGAIPSELGNCTKLSVLVLSNLWDPLPNISSFRGDISIEKLALIADEYNFYEGTIPAEITSLSSLRMVWAPRATLEGKLPDSWDSCDNLEMLNLAQNYYSGKVSEGFSNCKRLHFLNLSSNRLSGEIVNKIPVPCMTMFDVSGNILSGSIPKFSYNACANIPSVNRDFLEPHDPSSVYISYFAYRTQVDVSLPFFRDDASFAVFHNFGSNNLTGTVDWMPIAPERLGEQTVYAFLAGGNKLTGLFPGIFFETCDQMRGMMVNVSNNQLSGQVPADIGTRCQSLKLLDASSNQLTGTLPPSIGDLVSLVGLNLSWNPLKGPIPSSIGQIKDLECLSLAGNNLTGSIPTSLGQLYSLKLLDLSSNSLSGEIPKDLENLRNLTVLLLNNNKLSGQIPSGLANVTMLSAFNVSFNNLSGPLPLNGNLMKCSSVLGNPFLHSCYASSLSSSADQQGRIGDSQTYASSPSTPTQISKNGGFNSIEIASITSAAAIVSVLLALIVLFFYTRKWKPRSRVSGTAKKEVTVFTDIGVPLTYENVVNATGSFNASNCIGNGGFGATYKAEIAPGVLVAIKRLAIGRFQGVQQFDAEIRTLGRLHHPNLVTLIGYHASESEMFLIYNYLPSGNLEKFIQERSTRAVDWRVLHKIALDIARALAYLHDQCVPRVLHRDVKPSNILLDEDYNAYLSDFGLARLLGTSETHATTGVAGTFGYVAPEYAMTCRVSDKADVYSYGVVLLELISDKKALDPSFSSYGNGFNIVAWACMLLRQGRAKEFFTSGLWDAGPHDDLVEVLHLAVVCTVDSLSTRPTMKQVVPKLYGTIGKEAWKINKTDMCLLSKDWFEDWAWNLVVGCSKGLYAMASSNKVAA</sequence>
<dbReference type="PROSITE" id="PS00107">
    <property type="entry name" value="PROTEIN_KINASE_ATP"/>
    <property type="match status" value="1"/>
</dbReference>
<evidence type="ECO:0000256" key="21">
    <source>
        <dbReference type="ARBA" id="ARBA00048679"/>
    </source>
</evidence>
<evidence type="ECO:0000256" key="23">
    <source>
        <dbReference type="SAM" id="MobiDB-lite"/>
    </source>
</evidence>
<evidence type="ECO:0000256" key="22">
    <source>
        <dbReference type="PROSITE-ProRule" id="PRU10141"/>
    </source>
</evidence>
<keyword evidence="8" id="KW-0433">Leucine-rich repeat</keyword>
<dbReference type="SMART" id="SM00220">
    <property type="entry name" value="S_TKc"/>
    <property type="match status" value="1"/>
</dbReference>
<evidence type="ECO:0000256" key="11">
    <source>
        <dbReference type="ARBA" id="ARBA00022729"/>
    </source>
</evidence>
<keyword evidence="10 24" id="KW-0812">Transmembrane</keyword>
<evidence type="ECO:0000256" key="25">
    <source>
        <dbReference type="SAM" id="SignalP"/>
    </source>
</evidence>
<feature type="chain" id="PRO_5044813958" description="non-specific serine/threonine protein kinase" evidence="25">
    <location>
        <begin position="37"/>
        <end position="1178"/>
    </location>
</feature>
<dbReference type="GO" id="GO:0048508">
    <property type="term" value="P:embryonic meristem development"/>
    <property type="evidence" value="ECO:0007669"/>
    <property type="project" value="UniProtKB-ARBA"/>
</dbReference>
<evidence type="ECO:0000256" key="13">
    <source>
        <dbReference type="ARBA" id="ARBA00022741"/>
    </source>
</evidence>
<keyword evidence="18" id="KW-0675">Receptor</keyword>
<dbReference type="Gene3D" id="3.30.200.20">
    <property type="entry name" value="Phosphorylase Kinase, domain 1"/>
    <property type="match status" value="1"/>
</dbReference>
<keyword evidence="17 24" id="KW-0472">Membrane</keyword>
<evidence type="ECO:0000256" key="3">
    <source>
        <dbReference type="ARBA" id="ARBA00012513"/>
    </source>
</evidence>
<evidence type="ECO:0000259" key="26">
    <source>
        <dbReference type="PROSITE" id="PS50011"/>
    </source>
</evidence>